<gene>
    <name evidence="2" type="primary">CSON012402</name>
</gene>
<proteinExistence type="predicted"/>
<protein>
    <submittedName>
        <fullName evidence="2">CSON012402 protein</fullName>
    </submittedName>
</protein>
<name>A0A336KMD9_CULSO</name>
<evidence type="ECO:0000313" key="2">
    <source>
        <dbReference type="EMBL" id="SSX05138.1"/>
    </source>
</evidence>
<dbReference type="AlphaFoldDB" id="A0A336KMD9"/>
<dbReference type="EMBL" id="UFQT01000584">
    <property type="protein sequence ID" value="SSX25499.1"/>
    <property type="molecule type" value="Genomic_DNA"/>
</dbReference>
<organism evidence="2">
    <name type="scientific">Culicoides sonorensis</name>
    <name type="common">Biting midge</name>
    <dbReference type="NCBI Taxonomy" id="179676"/>
    <lineage>
        <taxon>Eukaryota</taxon>
        <taxon>Metazoa</taxon>
        <taxon>Ecdysozoa</taxon>
        <taxon>Arthropoda</taxon>
        <taxon>Hexapoda</taxon>
        <taxon>Insecta</taxon>
        <taxon>Pterygota</taxon>
        <taxon>Neoptera</taxon>
        <taxon>Endopterygota</taxon>
        <taxon>Diptera</taxon>
        <taxon>Nematocera</taxon>
        <taxon>Chironomoidea</taxon>
        <taxon>Ceratopogonidae</taxon>
        <taxon>Ceratopogoninae</taxon>
        <taxon>Culicoides</taxon>
        <taxon>Monoculicoides</taxon>
    </lineage>
</organism>
<keyword evidence="1" id="KW-0732">Signal</keyword>
<feature type="signal peptide" evidence="1">
    <location>
        <begin position="1"/>
        <end position="16"/>
    </location>
</feature>
<dbReference type="VEuPathDB" id="VectorBase:CSON012402"/>
<reference evidence="3" key="2">
    <citation type="submission" date="2018-07" db="EMBL/GenBank/DDBJ databases">
        <authorList>
            <person name="Quirk P.G."/>
            <person name="Krulwich T.A."/>
        </authorList>
    </citation>
    <scope>NUCLEOTIDE SEQUENCE</scope>
</reference>
<evidence type="ECO:0000313" key="3">
    <source>
        <dbReference type="EMBL" id="SSX25499.1"/>
    </source>
</evidence>
<accession>A0A336KMD9</accession>
<reference evidence="2" key="1">
    <citation type="submission" date="2018-04" db="EMBL/GenBank/DDBJ databases">
        <authorList>
            <person name="Go L.Y."/>
            <person name="Mitchell J.A."/>
        </authorList>
    </citation>
    <scope>NUCLEOTIDE SEQUENCE</scope>
    <source>
        <tissue evidence="2">Whole organism</tissue>
    </source>
</reference>
<sequence length="167" mass="17639">MKSIIFFVATITAVLAAPYYPALQVYSNGAVAPVETPEVQHEKAKHFAAHAERAHGVAPVAVYAAPHAYGYHVPVIHNGVPVDTPEVQHAKAAHFAAYAKAAHGVAPVHHGAYYGPVLHNGVPVDTPEVQHARAAHFAALAKAGGAAHYDTYSYGDDGSYKPDQNGY</sequence>
<evidence type="ECO:0000256" key="1">
    <source>
        <dbReference type="SAM" id="SignalP"/>
    </source>
</evidence>
<dbReference type="EMBL" id="UFQS01000584">
    <property type="protein sequence ID" value="SSX05138.1"/>
    <property type="molecule type" value="Genomic_DNA"/>
</dbReference>
<feature type="chain" id="PRO_5036062068" evidence="1">
    <location>
        <begin position="17"/>
        <end position="167"/>
    </location>
</feature>